<accession>M2YF32</accession>
<dbReference type="SUPFAM" id="SSF89963">
    <property type="entry name" value="YajQ-like"/>
    <property type="match status" value="2"/>
</dbReference>
<protein>
    <recommendedName>
        <fullName evidence="3">Nucleotide-binding protein H261_02906</fullName>
    </recommendedName>
</protein>
<dbReference type="AlphaFoldDB" id="M2YF32"/>
<evidence type="ECO:0000256" key="3">
    <source>
        <dbReference type="HAMAP-Rule" id="MF_00632"/>
    </source>
</evidence>
<dbReference type="PATRIC" id="fig|1244869.3.peg.580"/>
<keyword evidence="1 3" id="KW-0547">Nucleotide-binding</keyword>
<dbReference type="EMBL" id="AONQ01000004">
    <property type="protein sequence ID" value="EME71576.1"/>
    <property type="molecule type" value="Genomic_DNA"/>
</dbReference>
<dbReference type="InterPro" id="IPR036183">
    <property type="entry name" value="YajQ-like_sf"/>
</dbReference>
<gene>
    <name evidence="4" type="ORF">H261_02906</name>
</gene>
<dbReference type="STRING" id="1244869.H261_02906"/>
<reference evidence="4 5" key="1">
    <citation type="journal article" date="2014" name="Genome Announc.">
        <title>Draft Genome Sequence of Magnetospirillum sp. Strain SO-1, a Freshwater Magnetotactic Bacterium Isolated from the Ol'khovka River, Russia.</title>
        <authorList>
            <person name="Grouzdev D.S."/>
            <person name="Dziuba M.V."/>
            <person name="Sukhacheva M.S."/>
            <person name="Mardanov A.V."/>
            <person name="Beletskiy A.V."/>
            <person name="Kuznetsov B.B."/>
            <person name="Skryabin K.G."/>
        </authorList>
    </citation>
    <scope>NUCLEOTIDE SEQUENCE [LARGE SCALE GENOMIC DNA]</scope>
    <source>
        <strain evidence="4 5">SO-1</strain>
    </source>
</reference>
<evidence type="ECO:0000256" key="1">
    <source>
        <dbReference type="ARBA" id="ARBA00022741"/>
    </source>
</evidence>
<dbReference type="PANTHER" id="PTHR30476:SF0">
    <property type="entry name" value="UPF0234 PROTEIN YAJQ"/>
    <property type="match status" value="1"/>
</dbReference>
<dbReference type="Pfam" id="PF04461">
    <property type="entry name" value="YajQ"/>
    <property type="match status" value="1"/>
</dbReference>
<sequence length="186" mass="21074">MAPGLKRRAPFRILRANPEKSRGSAMPSFDVVSKTDLAEVDNALAGITREVAQRFDFKGSKCSVERKDQMITVLADDDSKLKTMHELLSVHFTRRKVDPKALEYKSVEKASGNTVRQEVRIKDGIETVLAKRLVKEIKDAKLKVQVAIQGDELRVTGKKRDDLQEAIALLRKLEVDQPLQYINFRD</sequence>
<dbReference type="Gene3D" id="3.30.70.990">
    <property type="entry name" value="YajQ-like, domain 2"/>
    <property type="match status" value="1"/>
</dbReference>
<dbReference type="GO" id="GO:0000166">
    <property type="term" value="F:nucleotide binding"/>
    <property type="evidence" value="ECO:0007669"/>
    <property type="project" value="UniProtKB-UniRule"/>
</dbReference>
<keyword evidence="5" id="KW-1185">Reference proteome</keyword>
<dbReference type="PANTHER" id="PTHR30476">
    <property type="entry name" value="UPF0234 PROTEIN YAJQ"/>
    <property type="match status" value="1"/>
</dbReference>
<evidence type="ECO:0000256" key="2">
    <source>
        <dbReference type="ARBA" id="ARBA00093450"/>
    </source>
</evidence>
<dbReference type="InterPro" id="IPR035570">
    <property type="entry name" value="UPF0234_N"/>
</dbReference>
<dbReference type="InterPro" id="IPR035571">
    <property type="entry name" value="UPF0234-like_C"/>
</dbReference>
<evidence type="ECO:0000313" key="4">
    <source>
        <dbReference type="EMBL" id="EME71576.1"/>
    </source>
</evidence>
<evidence type="ECO:0000313" key="5">
    <source>
        <dbReference type="Proteomes" id="UP000011744"/>
    </source>
</evidence>
<dbReference type="Gene3D" id="3.30.70.860">
    <property type="match status" value="1"/>
</dbReference>
<dbReference type="CDD" id="cd11740">
    <property type="entry name" value="YajQ_like"/>
    <property type="match status" value="1"/>
</dbReference>
<dbReference type="Proteomes" id="UP000011744">
    <property type="component" value="Unassembled WGS sequence"/>
</dbReference>
<name>M2YF32_9PROT</name>
<comment type="function">
    <text evidence="3">Nucleotide-binding protein.</text>
</comment>
<dbReference type="eggNOG" id="COG1666">
    <property type="taxonomic scope" value="Bacteria"/>
</dbReference>
<dbReference type="NCBIfam" id="NF003819">
    <property type="entry name" value="PRK05412.1"/>
    <property type="match status" value="1"/>
</dbReference>
<comment type="similarity">
    <text evidence="2 3">Belongs to the YajQ family.</text>
</comment>
<comment type="caution">
    <text evidence="4">The sequence shown here is derived from an EMBL/GenBank/DDBJ whole genome shotgun (WGS) entry which is preliminary data.</text>
</comment>
<dbReference type="GO" id="GO:0005829">
    <property type="term" value="C:cytosol"/>
    <property type="evidence" value="ECO:0007669"/>
    <property type="project" value="TreeGrafter"/>
</dbReference>
<dbReference type="InterPro" id="IPR007551">
    <property type="entry name" value="YajQ/Smlt4090-like"/>
</dbReference>
<organism evidence="4 5">
    <name type="scientific">Paramagnetospirillum caucaseum</name>
    <dbReference type="NCBI Taxonomy" id="1244869"/>
    <lineage>
        <taxon>Bacteria</taxon>
        <taxon>Pseudomonadati</taxon>
        <taxon>Pseudomonadota</taxon>
        <taxon>Alphaproteobacteria</taxon>
        <taxon>Rhodospirillales</taxon>
        <taxon>Magnetospirillaceae</taxon>
        <taxon>Paramagnetospirillum</taxon>
    </lineage>
</organism>
<proteinExistence type="inferred from homology"/>
<dbReference type="HAMAP" id="MF_00632">
    <property type="entry name" value="UPF0234"/>
    <property type="match status" value="1"/>
</dbReference>